<dbReference type="InterPro" id="IPR013087">
    <property type="entry name" value="Znf_C2H2_type"/>
</dbReference>
<dbReference type="SMART" id="SM00355">
    <property type="entry name" value="ZnF_C2H2"/>
    <property type="match status" value="21"/>
</dbReference>
<protein>
    <recommendedName>
        <fullName evidence="7">C2H2-type domain-containing protein</fullName>
    </recommendedName>
</protein>
<feature type="compositionally biased region" description="Basic and acidic residues" evidence="6">
    <location>
        <begin position="1340"/>
        <end position="1352"/>
    </location>
</feature>
<keyword evidence="9" id="KW-1185">Reference proteome</keyword>
<evidence type="ECO:0000256" key="5">
    <source>
        <dbReference type="PROSITE-ProRule" id="PRU00042"/>
    </source>
</evidence>
<feature type="region of interest" description="Disordered" evidence="6">
    <location>
        <begin position="1"/>
        <end position="65"/>
    </location>
</feature>
<dbReference type="Pfam" id="PF00096">
    <property type="entry name" value="zf-C2H2"/>
    <property type="match status" value="3"/>
</dbReference>
<feature type="domain" description="C2H2-type" evidence="7">
    <location>
        <begin position="260"/>
        <end position="287"/>
    </location>
</feature>
<evidence type="ECO:0000313" key="9">
    <source>
        <dbReference type="Proteomes" id="UP000069940"/>
    </source>
</evidence>
<feature type="domain" description="C2H2-type" evidence="7">
    <location>
        <begin position="232"/>
        <end position="259"/>
    </location>
</feature>
<evidence type="ECO:0000256" key="6">
    <source>
        <dbReference type="SAM" id="MobiDB-lite"/>
    </source>
</evidence>
<evidence type="ECO:0000256" key="4">
    <source>
        <dbReference type="ARBA" id="ARBA00022833"/>
    </source>
</evidence>
<feature type="region of interest" description="Disordered" evidence="6">
    <location>
        <begin position="97"/>
        <end position="145"/>
    </location>
</feature>
<feature type="domain" description="C2H2-type" evidence="7">
    <location>
        <begin position="665"/>
        <end position="688"/>
    </location>
</feature>
<evidence type="ECO:0000256" key="3">
    <source>
        <dbReference type="ARBA" id="ARBA00022771"/>
    </source>
</evidence>
<feature type="domain" description="C2H2-type" evidence="7">
    <location>
        <begin position="1186"/>
        <end position="1209"/>
    </location>
</feature>
<feature type="compositionally biased region" description="Low complexity" evidence="6">
    <location>
        <begin position="297"/>
        <end position="309"/>
    </location>
</feature>
<feature type="compositionally biased region" description="Basic and acidic residues" evidence="6">
    <location>
        <begin position="474"/>
        <end position="484"/>
    </location>
</feature>
<accession>A0ABM1ZDD0</accession>
<feature type="compositionally biased region" description="Low complexity" evidence="6">
    <location>
        <begin position="1167"/>
        <end position="1176"/>
    </location>
</feature>
<feature type="domain" description="C2H2-type" evidence="7">
    <location>
        <begin position="972"/>
        <end position="995"/>
    </location>
</feature>
<feature type="compositionally biased region" description="Polar residues" evidence="6">
    <location>
        <begin position="514"/>
        <end position="532"/>
    </location>
</feature>
<feature type="region of interest" description="Disordered" evidence="6">
    <location>
        <begin position="290"/>
        <end position="315"/>
    </location>
</feature>
<proteinExistence type="predicted"/>
<dbReference type="PROSITE" id="PS50157">
    <property type="entry name" value="ZINC_FINGER_C2H2_2"/>
    <property type="match status" value="13"/>
</dbReference>
<dbReference type="SUPFAM" id="SSF57667">
    <property type="entry name" value="beta-beta-alpha zinc fingers"/>
    <property type="match status" value="4"/>
</dbReference>
<feature type="region of interest" description="Disordered" evidence="6">
    <location>
        <begin position="441"/>
        <end position="534"/>
    </location>
</feature>
<reference evidence="9" key="1">
    <citation type="journal article" date="2015" name="Proc. Natl. Acad. Sci. U.S.A.">
        <title>Genome sequence of the Asian Tiger mosquito, Aedes albopictus, reveals insights into its biology, genetics, and evolution.</title>
        <authorList>
            <person name="Chen X.G."/>
            <person name="Jiang X."/>
            <person name="Gu J."/>
            <person name="Xu M."/>
            <person name="Wu Y."/>
            <person name="Deng Y."/>
            <person name="Zhang C."/>
            <person name="Bonizzoni M."/>
            <person name="Dermauw W."/>
            <person name="Vontas J."/>
            <person name="Armbruster P."/>
            <person name="Huang X."/>
            <person name="Yang Y."/>
            <person name="Zhang H."/>
            <person name="He W."/>
            <person name="Peng H."/>
            <person name="Liu Y."/>
            <person name="Wu K."/>
            <person name="Chen J."/>
            <person name="Lirakis M."/>
            <person name="Topalis P."/>
            <person name="Van Leeuwen T."/>
            <person name="Hall A.B."/>
            <person name="Jiang X."/>
            <person name="Thorpe C."/>
            <person name="Mueller R.L."/>
            <person name="Sun C."/>
            <person name="Waterhouse R.M."/>
            <person name="Yan G."/>
            <person name="Tu Z.J."/>
            <person name="Fang X."/>
            <person name="James A.A."/>
        </authorList>
    </citation>
    <scope>NUCLEOTIDE SEQUENCE [LARGE SCALE GENOMIC DNA]</scope>
    <source>
        <strain evidence="9">Foshan</strain>
    </source>
</reference>
<feature type="compositionally biased region" description="Basic residues" evidence="6">
    <location>
        <begin position="1"/>
        <end position="12"/>
    </location>
</feature>
<feature type="region of interest" description="Disordered" evidence="6">
    <location>
        <begin position="858"/>
        <end position="889"/>
    </location>
</feature>
<feature type="compositionally biased region" description="Acidic residues" evidence="6">
    <location>
        <begin position="1330"/>
        <end position="1339"/>
    </location>
</feature>
<feature type="compositionally biased region" description="Basic and acidic residues" evidence="6">
    <location>
        <begin position="1298"/>
        <end position="1329"/>
    </location>
</feature>
<feature type="domain" description="C2H2-type" evidence="7">
    <location>
        <begin position="1218"/>
        <end position="1245"/>
    </location>
</feature>
<evidence type="ECO:0000259" key="7">
    <source>
        <dbReference type="PROSITE" id="PS50157"/>
    </source>
</evidence>
<sequence>MSRRKQAKPRAVKHGEDGDEAMVEARESGLLQSSDNSEKENNIPENETDEEEDCDEPDNDDDMEKNRAFDHLSMGSNDYDDDDLTSGSFCSELYSSHTSSSFSPSISDGMTTPNSITNDGEAGVFLPNGDPTGATSADASGDKFRSERRNRIDNNNKIIKNNNHTNSHSKNNDGTYRCQFCDKTFPRLGYLKKHEQSHTEHMPFKCEYCARLFKHKRSRDRHTKLHTGDRRYRCPHCEAAFSRSDHLKIHMKTHDNQKPFQCTICNRGYNTAAALTSHMQNHKKQIALTGSPNLTYSPRSTSSLSSSASNPKRKFSPYEQNLMMVNRSKLLKSGELTCMYCTQNDFSNIEQLGAHVQTMHSNILLNENNFHRHSSPDSIIPFSPVSCEFCTMKFPTVPLMLNHLKTSHLDKINNTSNYLEQLNKNLMSTYTSFYGAKLFEKEEQSEVKSERSSSEKSIKDENGNDETPIAVETKSIKQEKRDENDNSQDALEQLAPTDLSQPRLKKLKSENENHSAPNQNSGKNQEHSSNFVPGSVLPNPPGAYLCNQCSAALPDFESFRTHLKAHLEQGAATSSFVCQQCGITLGDQQDYEKHVTGHYIVTSTEYVCDPNCSKAFSKTEELHKHLYDSHTQVIYKCVLCKETFDSKVTIQVHFAVAHSNEVKLYRCSACAEVFRSEREFRSHIRSRHITPGAVQCVFCRVVCSSELEMQFHLAAHARKFKCPACPESFHVEFLLDRHMQTHHSQKEISNAAALTPSPVHGTVNTNNLDYLQLQGQMAAAAAGWQNLYAANKLYNPLHVDTLNPMKNPSFLHGFYDSISKSHAQRYLEQSKKGFVSPNNAQPSKALLNLYNQRSASINGLYSPDHNAPNTGGSSQSTSSSNSTGVTKTPAIYSPTTLLHRYGTNASGVAPAATNSDGSTAGPDKQLVSNSSMNSGSSNYYSCGICERNDFGTENEAQTHRKIVHNLKTGVSLRCAYCSGDFRSRNELENHMKITHNTGGKHKCLICDEIFPSPAVLAEHKLTHCKVGASGRCSHCSAALPDAHSFKIHLTQHHQTAATGSTNSNNTSNSNINAGSSQEQDRFPIQCICCRQTLNSEFEISLHAKFHTKSNETNERTCALCLESLSSSQDTKICESCIKRHNFPSKMLSINNFIKPSLPPTPSVTQTQDDISSHQQHVQQSQIKSTFKCNLCRKHISNAQKLQEHLIDHTFAGCEDRGYICYLCSSVFTSSAGLQNHIADHGPQAKPYDCNHCDEAFYFRAELEHHLIDHELGKVHLVTKTSSDLAVTQDIKSEIIESASKADEETHSENAPETNVFKDPEENLDINEKLEEAEEDDEYIEVEHNVEESKKNENGSNHSENEENSNDCSE</sequence>
<feature type="compositionally biased region" description="Low complexity" evidence="6">
    <location>
        <begin position="869"/>
        <end position="884"/>
    </location>
</feature>
<feature type="region of interest" description="Disordered" evidence="6">
    <location>
        <begin position="1157"/>
        <end position="1176"/>
    </location>
</feature>
<dbReference type="PROSITE" id="PS00028">
    <property type="entry name" value="ZINC_FINGER_C2H2_1"/>
    <property type="match status" value="16"/>
</dbReference>
<feature type="compositionally biased region" description="Low complexity" evidence="6">
    <location>
        <begin position="1055"/>
        <end position="1076"/>
    </location>
</feature>
<reference evidence="8" key="2">
    <citation type="submission" date="2025-05" db="UniProtKB">
        <authorList>
            <consortium name="EnsemblMetazoa"/>
        </authorList>
    </citation>
    <scope>IDENTIFICATION</scope>
    <source>
        <strain evidence="8">Foshan</strain>
    </source>
</reference>
<feature type="domain" description="C2H2-type" evidence="7">
    <location>
        <begin position="1247"/>
        <end position="1274"/>
    </location>
</feature>
<keyword evidence="4" id="KW-0862">Zinc</keyword>
<evidence type="ECO:0000256" key="2">
    <source>
        <dbReference type="ARBA" id="ARBA00022737"/>
    </source>
</evidence>
<dbReference type="PANTHER" id="PTHR24379">
    <property type="entry name" value="KRAB AND ZINC FINGER DOMAIN-CONTAINING"/>
    <property type="match status" value="1"/>
</dbReference>
<dbReference type="GeneID" id="109407507"/>
<feature type="domain" description="C2H2-type" evidence="7">
    <location>
        <begin position="720"/>
        <end position="747"/>
    </location>
</feature>
<evidence type="ECO:0000256" key="1">
    <source>
        <dbReference type="ARBA" id="ARBA00022723"/>
    </source>
</evidence>
<name>A0ABM1ZDD0_AEDAL</name>
<dbReference type="Proteomes" id="UP000069940">
    <property type="component" value="Unassembled WGS sequence"/>
</dbReference>
<feature type="domain" description="C2H2-type" evidence="7">
    <location>
        <begin position="176"/>
        <end position="203"/>
    </location>
</feature>
<dbReference type="PANTHER" id="PTHR24379:SF121">
    <property type="entry name" value="C2H2-TYPE DOMAIN-CONTAINING PROTEIN"/>
    <property type="match status" value="1"/>
</dbReference>
<dbReference type="Gene3D" id="3.30.160.60">
    <property type="entry name" value="Classic Zinc Finger"/>
    <property type="match status" value="8"/>
</dbReference>
<keyword evidence="2" id="KW-0677">Repeat</keyword>
<organism evidence="8 9">
    <name type="scientific">Aedes albopictus</name>
    <name type="common">Asian tiger mosquito</name>
    <name type="synonym">Stegomyia albopicta</name>
    <dbReference type="NCBI Taxonomy" id="7160"/>
    <lineage>
        <taxon>Eukaryota</taxon>
        <taxon>Metazoa</taxon>
        <taxon>Ecdysozoa</taxon>
        <taxon>Arthropoda</taxon>
        <taxon>Hexapoda</taxon>
        <taxon>Insecta</taxon>
        <taxon>Pterygota</taxon>
        <taxon>Neoptera</taxon>
        <taxon>Endopterygota</taxon>
        <taxon>Diptera</taxon>
        <taxon>Nematocera</taxon>
        <taxon>Culicoidea</taxon>
        <taxon>Culicidae</taxon>
        <taxon>Culicinae</taxon>
        <taxon>Aedini</taxon>
        <taxon>Aedes</taxon>
        <taxon>Stegomyia</taxon>
    </lineage>
</organism>
<feature type="domain" description="C2H2-type" evidence="7">
    <location>
        <begin position="606"/>
        <end position="631"/>
    </location>
</feature>
<keyword evidence="3 5" id="KW-0863">Zinc-finger</keyword>
<feature type="region of interest" description="Disordered" evidence="6">
    <location>
        <begin position="1298"/>
        <end position="1369"/>
    </location>
</feature>
<dbReference type="EnsemblMetazoa" id="AALFPA23_017434.R25436">
    <property type="protein sequence ID" value="AALFPA23_017434.P25436"/>
    <property type="gene ID" value="AALFPA23_017434"/>
</dbReference>
<feature type="compositionally biased region" description="Basic and acidic residues" evidence="6">
    <location>
        <begin position="441"/>
        <end position="462"/>
    </location>
</feature>
<dbReference type="InterPro" id="IPR036236">
    <property type="entry name" value="Znf_C2H2_sf"/>
</dbReference>
<feature type="domain" description="C2H2-type" evidence="7">
    <location>
        <begin position="204"/>
        <end position="231"/>
    </location>
</feature>
<keyword evidence="1" id="KW-0479">Metal-binding</keyword>
<feature type="compositionally biased region" description="Acidic residues" evidence="6">
    <location>
        <begin position="46"/>
        <end position="63"/>
    </location>
</feature>
<feature type="compositionally biased region" description="Low complexity" evidence="6">
    <location>
        <begin position="97"/>
        <end position="110"/>
    </location>
</feature>
<feature type="region of interest" description="Disordered" evidence="6">
    <location>
        <begin position="1053"/>
        <end position="1076"/>
    </location>
</feature>
<feature type="domain" description="C2H2-type" evidence="7">
    <location>
        <begin position="544"/>
        <end position="571"/>
    </location>
</feature>
<dbReference type="RefSeq" id="XP_062712785.1">
    <property type="nucleotide sequence ID" value="XM_062856801.1"/>
</dbReference>
<feature type="domain" description="C2H2-type" evidence="7">
    <location>
        <begin position="635"/>
        <end position="663"/>
    </location>
</feature>
<evidence type="ECO:0000313" key="8">
    <source>
        <dbReference type="EnsemblMetazoa" id="AALFPA23_017434.P25436"/>
    </source>
</evidence>